<keyword evidence="6" id="KW-0347">Helicase</keyword>
<dbReference type="Pfam" id="PF23445">
    <property type="entry name" value="WHD_SNRNP200"/>
    <property type="match status" value="2"/>
</dbReference>
<protein>
    <recommendedName>
        <fullName evidence="2">RNA helicase</fullName>
        <ecNumber evidence="2">3.6.4.13</ecNumber>
    </recommendedName>
</protein>
<dbReference type="InterPro" id="IPR035892">
    <property type="entry name" value="C2_domain_sf"/>
</dbReference>
<dbReference type="CDD" id="cd18795">
    <property type="entry name" value="SF2_C_Ski2"/>
    <property type="match status" value="1"/>
</dbReference>
<evidence type="ECO:0000259" key="12">
    <source>
        <dbReference type="PROSITE" id="PS51194"/>
    </source>
</evidence>
<dbReference type="Gene3D" id="1.10.3380.10">
    <property type="entry name" value="Sec63 N-terminal domain-like domain"/>
    <property type="match status" value="2"/>
</dbReference>
<dbReference type="GO" id="GO:0003676">
    <property type="term" value="F:nucleic acid binding"/>
    <property type="evidence" value="ECO:0007669"/>
    <property type="project" value="InterPro"/>
</dbReference>
<dbReference type="FunFam" id="1.10.150.20:FF:000004">
    <property type="entry name" value="U5 small nuclear ribonucleoprotein helicase"/>
    <property type="match status" value="1"/>
</dbReference>
<feature type="region of interest" description="Disordered" evidence="10">
    <location>
        <begin position="226"/>
        <end position="285"/>
    </location>
</feature>
<dbReference type="InterPro" id="IPR057842">
    <property type="entry name" value="WH_MER3"/>
</dbReference>
<dbReference type="PANTHER" id="PTHR47961">
    <property type="entry name" value="DNA POLYMERASE THETA, PUTATIVE (AFU_ORTHOLOGUE AFUA_1G05260)-RELATED"/>
    <property type="match status" value="1"/>
</dbReference>
<comment type="catalytic activity">
    <reaction evidence="9">
        <text>ATP + H2O = ADP + phosphate + H(+)</text>
        <dbReference type="Rhea" id="RHEA:13065"/>
        <dbReference type="ChEBI" id="CHEBI:15377"/>
        <dbReference type="ChEBI" id="CHEBI:15378"/>
        <dbReference type="ChEBI" id="CHEBI:30616"/>
        <dbReference type="ChEBI" id="CHEBI:43474"/>
        <dbReference type="ChEBI" id="CHEBI:456216"/>
        <dbReference type="EC" id="3.6.4.13"/>
    </reaction>
</comment>
<evidence type="ECO:0000256" key="8">
    <source>
        <dbReference type="ARBA" id="ARBA00023242"/>
    </source>
</evidence>
<dbReference type="SUPFAM" id="SSF46785">
    <property type="entry name" value="Winged helix' DNA-binding domain"/>
    <property type="match status" value="2"/>
</dbReference>
<dbReference type="Gene3D" id="1.10.150.20">
    <property type="entry name" value="5' to 3' exonuclease, C-terminal subdomain"/>
    <property type="match status" value="2"/>
</dbReference>
<dbReference type="FunFam" id="2.60.40.150:FF:000004">
    <property type="entry name" value="RNA helicase, activating signal cointegrator 1"/>
    <property type="match status" value="1"/>
</dbReference>
<dbReference type="InterPro" id="IPR036388">
    <property type="entry name" value="WH-like_DNA-bd_sf"/>
</dbReference>
<dbReference type="Pfam" id="PF02889">
    <property type="entry name" value="Sec63"/>
    <property type="match status" value="2"/>
</dbReference>
<evidence type="ECO:0000256" key="3">
    <source>
        <dbReference type="ARBA" id="ARBA00022737"/>
    </source>
</evidence>
<feature type="compositionally biased region" description="Basic and acidic residues" evidence="10">
    <location>
        <begin position="275"/>
        <end position="285"/>
    </location>
</feature>
<dbReference type="PROSITE" id="PS51192">
    <property type="entry name" value="HELICASE_ATP_BIND_1"/>
    <property type="match status" value="2"/>
</dbReference>
<proteinExistence type="predicted"/>
<organism evidence="13 14">
    <name type="scientific">Leucocoprinus leucothites</name>
    <dbReference type="NCBI Taxonomy" id="201217"/>
    <lineage>
        <taxon>Eukaryota</taxon>
        <taxon>Fungi</taxon>
        <taxon>Dikarya</taxon>
        <taxon>Basidiomycota</taxon>
        <taxon>Agaricomycotina</taxon>
        <taxon>Agaricomycetes</taxon>
        <taxon>Agaricomycetidae</taxon>
        <taxon>Agaricales</taxon>
        <taxon>Agaricineae</taxon>
        <taxon>Agaricaceae</taxon>
        <taxon>Leucocoprinus</taxon>
    </lineage>
</organism>
<dbReference type="GO" id="GO:0000712">
    <property type="term" value="P:resolution of meiotic recombination intermediates"/>
    <property type="evidence" value="ECO:0007669"/>
    <property type="project" value="TreeGrafter"/>
</dbReference>
<evidence type="ECO:0000256" key="7">
    <source>
        <dbReference type="ARBA" id="ARBA00022840"/>
    </source>
</evidence>
<dbReference type="Gene3D" id="3.40.50.300">
    <property type="entry name" value="P-loop containing nucleotide triphosphate hydrolases"/>
    <property type="match status" value="4"/>
</dbReference>
<dbReference type="GO" id="GO:0003678">
    <property type="term" value="F:DNA helicase activity"/>
    <property type="evidence" value="ECO:0007669"/>
    <property type="project" value="TreeGrafter"/>
</dbReference>
<evidence type="ECO:0000313" key="13">
    <source>
        <dbReference type="EMBL" id="KAF5344644.1"/>
    </source>
</evidence>
<dbReference type="FunFam" id="2.60.40.150:FF:000133">
    <property type="entry name" value="Pre-mRNA splicing helicase, putative"/>
    <property type="match status" value="1"/>
</dbReference>
<feature type="region of interest" description="Disordered" evidence="10">
    <location>
        <begin position="27"/>
        <end position="93"/>
    </location>
</feature>
<dbReference type="CDD" id="cd18019">
    <property type="entry name" value="DEXHc_Brr2_1"/>
    <property type="match status" value="1"/>
</dbReference>
<dbReference type="EC" id="3.6.4.13" evidence="2"/>
<evidence type="ECO:0000256" key="4">
    <source>
        <dbReference type="ARBA" id="ARBA00022741"/>
    </source>
</evidence>
<dbReference type="InterPro" id="IPR027417">
    <property type="entry name" value="P-loop_NTPase"/>
</dbReference>
<feature type="domain" description="Helicase C-terminal" evidence="12">
    <location>
        <begin position="734"/>
        <end position="940"/>
    </location>
</feature>
<sequence length="2154" mass="243448">MSGRPAGKPDLSGYNYGAISSLVLTADRSVLPRRDKEPDGAPTTLVGRIDPREMGSRVVRAQPKDMDKKKKKALAAAEGQDEQRRERERRGVDSAGFGYTDIIEATQDVEGLTYRPRTAETREVYELMLSAVHTALGDQAQDIVRSAADAVLESLKQENMKDFDKKREVEGVLGTITGEQFAQLLSLSKKITDYAGGGDEEMGVDPDMEKKDAEIDDEVGVAVVFDEEEQEEEEDGEGYEVRDESSADEDEEYEAEDEEMGEEGTGEEGLVIGGEGREKGRKSQKDIVSPHSIDGFWVQRHISEIYPDPVTAADKAASVLSILGSESSLRDCENQLMELFDYQSHHVIQVFIKNRDVIVWCTKLMRSDADERVNVEVAMREKGVGWILRELAGDKQAKKDSDAMDVDEAAQPEVPKTATLAPGSTVQPKRVLDLESMAFSQGGHLMSNKKCKLPEGSFKRSKKGYEEIHVPAPKAKPIADNELVAISSLPAWAREAFTVPRLNRVQSKLYPTAFGTDEPILLCAPTGAGKTNVAMLTILNELSKWRNEETGEFDLDGFKIVYIAPMKALVQEMVGNFQTRLKVFGIKVGELTGDSQMTKQQIAETQIIVTTPEKWDVITRKSTDTSYTNLVRLIIIDEIHLLHDDRGPVLEAIIARTIRRMEQTNEYVRLIGLSATLPNYQDVATLLRVDEKTGLFYFDATYRPCGLQQQFIGITEKKAIKRYQVMNEVCYEKVLDQAGKNQTLVFVHSRKETSKTAKFLRDMAVEKETITQFVKPEGATREILTEESGNCKDPNLRDLLPFGFAIHHAGMSREDRTMVEDLFAEGHVQVLVCTATLAWGVNLPAHTVIIKGTQIYNPEKGRWVELSSQDVLQMLGRAGRPQYDTFGEGVIITNHGELQYYLSLLNQQLPIESQFVSRMVDNLNAEIVLGTVRNRDEAVQWLGYTYLYVRMLRDPGLYGVGVDYQGEPGLVQKRADIVHSAAVLLEKCQLIKYERSSGRFQSTELGKIASHYYVTYNSMLVYNKHLKPSMSSLELFRVFALSNEFKLIPVRQEEKIELSKLLERVPIPVKESVEEPAAKINVLLQAYISQLKLDGFVLLADMVFVQQSAGRILRAIFEICLKRGWAVPAKAALDLCKMVEKRMWGSMTPLRQFKGVPSEVVRKAEGKQFPWYRYFDLTPPEIGELIGIQNAGKLVHRLVHSFPKLQLQAQVQPITRSLLRIDLSIIPDFRWDEKIHGSAETFIILVEDVDGEVILFHDSFVLRQRYAEDEHSVTLTVPMFEPVPPNYYISIISDRWLHSETRLPISFKHLILPAKFPAPTPLLDLQSLPISALHNKEFEAIYTSTIPSVGFNKIQTQVFQALYMSDENVFIGAPTGSGKTVCAEFALLRLWSKREQPRAEVWECAGREGGSRLTGETSSDLRLLERADVVVCTPAQWDVLSRRWRQRKNVQNIGLLIADEIQQVGGEVGPTYEVVISRTRYVSFQTKVPTRIVACGVSLANAEDLGEWIGAKSHTIFNFSPNARPLNMEIHIQSFTIPHFPSLMIAMSKPAYLAILEYSPAKPVIVFVPSRRQCRLTVDDLLTHCAADDEPDRFLNLEAEELEKHLAHVRDQALVETLKHGVGFFHEALDRQDKRIVQRLFESGAIQVLVASKDTAWSLPVASHMVIIMGVQSYEGKEHRYIDYPVMDVLQMMGRACRPREDENSRCILMCQQTRKDFYKKFLAEGLPIESHLPTHLLHDYFLAEIAVKTIENKQDAMDILTWTYFYRRMTQNPNYYNLHNVSHQHLSDHLSELVENTLNDLVNSKCITIEDEMDVSALNLGMIAAYYNISYVTVEVYTLSLKERTKLKGLLEVVSSSAEFESIPIRRHEDVLLRRIYDRVPVKLDRADFEAPHFKTFLLLQAHFSRLQLPPDLAADQALVLEKILNLLSACVDVMSSNAWLNALGAMDLSQMCVQAVWEKDSPLKQIPHFEPEVVKRCHDARIETVYDIMEMEDDDRTKLLQMTSSQMRDVAMFVNSYPTLDVSYELGKGDYTAGSPILLKVTLARDVDEDEEDVDQSVVAPFYPSKKLANWWVVLGDRDTRQLYVIKKVTVTKSLAVKLEFTLPKGTHRPRLYVVCDSYVGADHDIELEPIEVAEGEDSDSDEDMDSDEDDE</sequence>
<dbReference type="FunFam" id="3.40.50.300:FF:000102">
    <property type="entry name" value="RNA helicase, activating signal cointegrator 1"/>
    <property type="match status" value="1"/>
</dbReference>
<dbReference type="GO" id="GO:0016787">
    <property type="term" value="F:hydrolase activity"/>
    <property type="evidence" value="ECO:0007669"/>
    <property type="project" value="UniProtKB-KW"/>
</dbReference>
<keyword evidence="5" id="KW-0378">Hydrolase</keyword>
<keyword evidence="8" id="KW-0539">Nucleus</keyword>
<dbReference type="Pfam" id="PF21188">
    <property type="entry name" value="BRR2_plug"/>
    <property type="match status" value="1"/>
</dbReference>
<evidence type="ECO:0000256" key="6">
    <source>
        <dbReference type="ARBA" id="ARBA00022806"/>
    </source>
</evidence>
<dbReference type="SMART" id="SM00382">
    <property type="entry name" value="AAA"/>
    <property type="match status" value="2"/>
</dbReference>
<feature type="domain" description="Helicase ATP-binding" evidence="11">
    <location>
        <begin position="1360"/>
        <end position="1517"/>
    </location>
</feature>
<dbReference type="SMART" id="SM00973">
    <property type="entry name" value="Sec63"/>
    <property type="match status" value="2"/>
</dbReference>
<dbReference type="OrthoDB" id="5575at2759"/>
<feature type="compositionally biased region" description="Acidic residues" evidence="10">
    <location>
        <begin position="226"/>
        <end position="238"/>
    </location>
</feature>
<evidence type="ECO:0000313" key="14">
    <source>
        <dbReference type="Proteomes" id="UP000559027"/>
    </source>
</evidence>
<evidence type="ECO:0000256" key="9">
    <source>
        <dbReference type="ARBA" id="ARBA00047984"/>
    </source>
</evidence>
<dbReference type="GO" id="GO:0003724">
    <property type="term" value="F:RNA helicase activity"/>
    <property type="evidence" value="ECO:0007669"/>
    <property type="project" value="UniProtKB-EC"/>
</dbReference>
<feature type="compositionally biased region" description="Basic and acidic residues" evidence="10">
    <location>
        <begin position="81"/>
        <end position="92"/>
    </location>
</feature>
<dbReference type="SUPFAM" id="SSF158702">
    <property type="entry name" value="Sec63 N-terminal domain-like"/>
    <property type="match status" value="2"/>
</dbReference>
<dbReference type="InterPro" id="IPR050474">
    <property type="entry name" value="Hel308_SKI2-like"/>
</dbReference>
<evidence type="ECO:0000256" key="5">
    <source>
        <dbReference type="ARBA" id="ARBA00022801"/>
    </source>
</evidence>
<evidence type="ECO:0000256" key="10">
    <source>
        <dbReference type="SAM" id="MobiDB-lite"/>
    </source>
</evidence>
<keyword evidence="14" id="KW-1185">Reference proteome</keyword>
<dbReference type="FunFam" id="1.10.10.10:FF:000024">
    <property type="entry name" value="U5 small nuclear ribonucleoprotein helicase"/>
    <property type="match status" value="1"/>
</dbReference>
<dbReference type="PIRSF" id="PIRSF039073">
    <property type="entry name" value="BRR2"/>
    <property type="match status" value="1"/>
</dbReference>
<dbReference type="GO" id="GO:0005524">
    <property type="term" value="F:ATP binding"/>
    <property type="evidence" value="ECO:0007669"/>
    <property type="project" value="UniProtKB-KW"/>
</dbReference>
<dbReference type="Pfam" id="PF00271">
    <property type="entry name" value="Helicase_C"/>
    <property type="match status" value="1"/>
</dbReference>
<dbReference type="SUPFAM" id="SSF52540">
    <property type="entry name" value="P-loop containing nucleoside triphosphate hydrolases"/>
    <property type="match status" value="4"/>
</dbReference>
<dbReference type="SMART" id="SM00487">
    <property type="entry name" value="DEXDc"/>
    <property type="match status" value="2"/>
</dbReference>
<dbReference type="EMBL" id="JAACJO010000059">
    <property type="protein sequence ID" value="KAF5344644.1"/>
    <property type="molecule type" value="Genomic_DNA"/>
</dbReference>
<dbReference type="FunFam" id="3.40.50.300:FF:000368">
    <property type="entry name" value="U5 small nuclear ribonucleoprotein 200 kDa helicase"/>
    <property type="match status" value="1"/>
</dbReference>
<comment type="subcellular location">
    <subcellularLocation>
        <location evidence="1">Nucleus</location>
    </subcellularLocation>
</comment>
<reference evidence="13 14" key="1">
    <citation type="journal article" date="2020" name="ISME J.">
        <title>Uncovering the hidden diversity of litter-decomposition mechanisms in mushroom-forming fungi.</title>
        <authorList>
            <person name="Floudas D."/>
            <person name="Bentzer J."/>
            <person name="Ahren D."/>
            <person name="Johansson T."/>
            <person name="Persson P."/>
            <person name="Tunlid A."/>
        </authorList>
    </citation>
    <scope>NUCLEOTIDE SEQUENCE [LARGE SCALE GENOMIC DNA]</scope>
    <source>
        <strain evidence="13 14">CBS 146.42</strain>
    </source>
</reference>
<dbReference type="GO" id="GO:0000393">
    <property type="term" value="P:spliceosomal conformational changes to generate catalytic conformation"/>
    <property type="evidence" value="ECO:0007669"/>
    <property type="project" value="UniProtKB-ARBA"/>
</dbReference>
<dbReference type="FunFam" id="1.10.3380.10:FF:000002">
    <property type="entry name" value="Activating signal cointegrator 1 complex subunit 3"/>
    <property type="match status" value="1"/>
</dbReference>
<dbReference type="PANTHER" id="PTHR47961:SF4">
    <property type="entry name" value="ACTIVATING SIGNAL COINTEGRATOR 1 COMPLEX SUBUNIT 3"/>
    <property type="match status" value="1"/>
</dbReference>
<dbReference type="InterPro" id="IPR036390">
    <property type="entry name" value="WH_DNA-bd_sf"/>
</dbReference>
<dbReference type="FunFam" id="1.10.10.10:FF:000012">
    <property type="entry name" value="U5 small nuclear ribonucleoprotein helicase"/>
    <property type="match status" value="1"/>
</dbReference>
<dbReference type="FunFam" id="3.40.50.300:FF:000062">
    <property type="entry name" value="U5 small nuclear ribonucleoprotein helicase"/>
    <property type="match status" value="1"/>
</dbReference>
<evidence type="ECO:0000259" key="11">
    <source>
        <dbReference type="PROSITE" id="PS51192"/>
    </source>
</evidence>
<dbReference type="InterPro" id="IPR001650">
    <property type="entry name" value="Helicase_C-like"/>
</dbReference>
<dbReference type="InterPro" id="IPR014001">
    <property type="entry name" value="Helicase_ATP-bd"/>
</dbReference>
<dbReference type="InterPro" id="IPR048863">
    <property type="entry name" value="BRR2_plug"/>
</dbReference>
<evidence type="ECO:0000256" key="1">
    <source>
        <dbReference type="ARBA" id="ARBA00004123"/>
    </source>
</evidence>
<dbReference type="Proteomes" id="UP000559027">
    <property type="component" value="Unassembled WGS sequence"/>
</dbReference>
<keyword evidence="3" id="KW-0677">Repeat</keyword>
<gene>
    <name evidence="13" type="ORF">D9756_011227</name>
</gene>
<dbReference type="InterPro" id="IPR014756">
    <property type="entry name" value="Ig_E-set"/>
</dbReference>
<feature type="compositionally biased region" description="Basic and acidic residues" evidence="10">
    <location>
        <begin position="30"/>
        <end position="39"/>
    </location>
</feature>
<dbReference type="Pfam" id="PF18149">
    <property type="entry name" value="Helicase_PWI"/>
    <property type="match status" value="1"/>
</dbReference>
<dbReference type="Pfam" id="PF00270">
    <property type="entry name" value="DEAD"/>
    <property type="match status" value="2"/>
</dbReference>
<name>A0A8H5CMS9_9AGAR</name>
<feature type="domain" description="Helicase ATP-binding" evidence="11">
    <location>
        <begin position="511"/>
        <end position="695"/>
    </location>
</feature>
<dbReference type="InterPro" id="IPR003593">
    <property type="entry name" value="AAA+_ATPase"/>
</dbReference>
<feature type="region of interest" description="Disordered" evidence="10">
    <location>
        <begin position="2131"/>
        <end position="2154"/>
    </location>
</feature>
<dbReference type="Gene3D" id="1.10.10.10">
    <property type="entry name" value="Winged helix-like DNA-binding domain superfamily/Winged helix DNA-binding domain"/>
    <property type="match status" value="2"/>
</dbReference>
<accession>A0A8H5CMS9</accession>
<dbReference type="PROSITE" id="PS51194">
    <property type="entry name" value="HELICASE_CTER"/>
    <property type="match status" value="1"/>
</dbReference>
<evidence type="ECO:0000256" key="2">
    <source>
        <dbReference type="ARBA" id="ARBA00012552"/>
    </source>
</evidence>
<dbReference type="InterPro" id="IPR004179">
    <property type="entry name" value="Sec63-dom"/>
</dbReference>
<comment type="caution">
    <text evidence="13">The sequence shown here is derived from an EMBL/GenBank/DDBJ whole genome shotgun (WGS) entry which is preliminary data.</text>
</comment>
<feature type="compositionally biased region" description="Acidic residues" evidence="10">
    <location>
        <begin position="246"/>
        <end position="266"/>
    </location>
</feature>
<dbReference type="SUPFAM" id="SSF81296">
    <property type="entry name" value="E set domains"/>
    <property type="match status" value="1"/>
</dbReference>
<dbReference type="GO" id="GO:0005682">
    <property type="term" value="C:U5 snRNP"/>
    <property type="evidence" value="ECO:0007669"/>
    <property type="project" value="UniProtKB-ARBA"/>
</dbReference>
<dbReference type="FunFam" id="1.10.150.20:FF:000013">
    <property type="entry name" value="U5 small nuclear ribonucleoprotein kDa helicase"/>
    <property type="match status" value="1"/>
</dbReference>
<keyword evidence="4" id="KW-0547">Nucleotide-binding</keyword>
<dbReference type="InterPro" id="IPR011545">
    <property type="entry name" value="DEAD/DEAH_box_helicase_dom"/>
</dbReference>
<dbReference type="SMART" id="SM00490">
    <property type="entry name" value="HELICc"/>
    <property type="match status" value="2"/>
</dbReference>
<dbReference type="InterPro" id="IPR041094">
    <property type="entry name" value="Brr2_helicase_PWI"/>
</dbReference>
<keyword evidence="7" id="KW-0067">ATP-binding</keyword>
<dbReference type="FunFam" id="1.10.3380.10:FF:000001">
    <property type="entry name" value="U5 small nuclear ribonucleoprotein helicase"/>
    <property type="match status" value="1"/>
</dbReference>
<dbReference type="Gene3D" id="2.60.40.150">
    <property type="entry name" value="C2 domain"/>
    <property type="match status" value="2"/>
</dbReference>